<accession>A0ABQ9YU45</accession>
<dbReference type="EMBL" id="JAOYFB010000001">
    <property type="protein sequence ID" value="KAK4004172.1"/>
    <property type="molecule type" value="Genomic_DNA"/>
</dbReference>
<evidence type="ECO:0000313" key="3">
    <source>
        <dbReference type="Proteomes" id="UP001234178"/>
    </source>
</evidence>
<keyword evidence="1" id="KW-0732">Signal</keyword>
<evidence type="ECO:0000313" key="2">
    <source>
        <dbReference type="EMBL" id="KAK4004172.1"/>
    </source>
</evidence>
<sequence>MDAEFTRIAPLPYFHFVFALACLYNEALLASDVNVDNYNSMELLNLSFFWPAKEKDLCGRRVNCFILARFISTCIQYVGRTRQVMLLCFTSEMAPATVPEHTAYTRPVWVDQSCSKNGAQQGGFI</sequence>
<feature type="signal peptide" evidence="1">
    <location>
        <begin position="1"/>
        <end position="30"/>
    </location>
</feature>
<keyword evidence="3" id="KW-1185">Reference proteome</keyword>
<protein>
    <submittedName>
        <fullName evidence="2">Uncharacterized protein</fullName>
    </submittedName>
</protein>
<feature type="chain" id="PRO_5046301187" evidence="1">
    <location>
        <begin position="31"/>
        <end position="125"/>
    </location>
</feature>
<name>A0ABQ9YU45_9CRUS</name>
<comment type="caution">
    <text evidence="2">The sequence shown here is derived from an EMBL/GenBank/DDBJ whole genome shotgun (WGS) entry which is preliminary data.</text>
</comment>
<dbReference type="Proteomes" id="UP001234178">
    <property type="component" value="Unassembled WGS sequence"/>
</dbReference>
<dbReference type="PROSITE" id="PS51257">
    <property type="entry name" value="PROKAR_LIPOPROTEIN"/>
    <property type="match status" value="1"/>
</dbReference>
<gene>
    <name evidence="2" type="ORF">OUZ56_005916</name>
</gene>
<organism evidence="2 3">
    <name type="scientific">Daphnia magna</name>
    <dbReference type="NCBI Taxonomy" id="35525"/>
    <lineage>
        <taxon>Eukaryota</taxon>
        <taxon>Metazoa</taxon>
        <taxon>Ecdysozoa</taxon>
        <taxon>Arthropoda</taxon>
        <taxon>Crustacea</taxon>
        <taxon>Branchiopoda</taxon>
        <taxon>Diplostraca</taxon>
        <taxon>Cladocera</taxon>
        <taxon>Anomopoda</taxon>
        <taxon>Daphniidae</taxon>
        <taxon>Daphnia</taxon>
    </lineage>
</organism>
<proteinExistence type="predicted"/>
<reference evidence="2 3" key="1">
    <citation type="journal article" date="2023" name="Nucleic Acids Res.">
        <title>The hologenome of Daphnia magna reveals possible DNA methylation and microbiome-mediated evolution of the host genome.</title>
        <authorList>
            <person name="Chaturvedi A."/>
            <person name="Li X."/>
            <person name="Dhandapani V."/>
            <person name="Marshall H."/>
            <person name="Kissane S."/>
            <person name="Cuenca-Cambronero M."/>
            <person name="Asole G."/>
            <person name="Calvet F."/>
            <person name="Ruiz-Romero M."/>
            <person name="Marangio P."/>
            <person name="Guigo R."/>
            <person name="Rago D."/>
            <person name="Mirbahai L."/>
            <person name="Eastwood N."/>
            <person name="Colbourne J.K."/>
            <person name="Zhou J."/>
            <person name="Mallon E."/>
            <person name="Orsini L."/>
        </authorList>
    </citation>
    <scope>NUCLEOTIDE SEQUENCE [LARGE SCALE GENOMIC DNA]</scope>
    <source>
        <strain evidence="2">LRV0_1</strain>
    </source>
</reference>
<evidence type="ECO:0000256" key="1">
    <source>
        <dbReference type="SAM" id="SignalP"/>
    </source>
</evidence>